<dbReference type="Proteomes" id="UP001050975">
    <property type="component" value="Unassembled WGS sequence"/>
</dbReference>
<organism evidence="1 2">
    <name type="scientific">Microseira wollei NIES-4236</name>
    <dbReference type="NCBI Taxonomy" id="2530354"/>
    <lineage>
        <taxon>Bacteria</taxon>
        <taxon>Bacillati</taxon>
        <taxon>Cyanobacteriota</taxon>
        <taxon>Cyanophyceae</taxon>
        <taxon>Oscillatoriophycideae</taxon>
        <taxon>Aerosakkonematales</taxon>
        <taxon>Aerosakkonemataceae</taxon>
        <taxon>Microseira</taxon>
    </lineage>
</organism>
<accession>A0AAV3WQM2</accession>
<reference evidence="1" key="1">
    <citation type="submission" date="2019-10" db="EMBL/GenBank/DDBJ databases">
        <title>Draft genome sequece of Microseira wollei NIES-4236.</title>
        <authorList>
            <person name="Yamaguchi H."/>
            <person name="Suzuki S."/>
            <person name="Kawachi M."/>
        </authorList>
    </citation>
    <scope>NUCLEOTIDE SEQUENCE</scope>
    <source>
        <strain evidence="1">NIES-4236</strain>
    </source>
</reference>
<evidence type="ECO:0000313" key="2">
    <source>
        <dbReference type="Proteomes" id="UP001050975"/>
    </source>
</evidence>
<protein>
    <submittedName>
        <fullName evidence="1">Uncharacterized protein</fullName>
    </submittedName>
</protein>
<proteinExistence type="predicted"/>
<dbReference type="EMBL" id="BLAY01000387">
    <property type="protein sequence ID" value="GET44514.1"/>
    <property type="molecule type" value="Genomic_DNA"/>
</dbReference>
<keyword evidence="2" id="KW-1185">Reference proteome</keyword>
<comment type="caution">
    <text evidence="1">The sequence shown here is derived from an EMBL/GenBank/DDBJ whole genome shotgun (WGS) entry which is preliminary data.</text>
</comment>
<name>A0AAV3WQM2_9CYAN</name>
<dbReference type="AlphaFoldDB" id="A0AAV3WQM2"/>
<sequence>MFASTTLDKFKPLLEIRVEESVGRGSPGLGFRSTFVPGTSCGAGKPKPACVTTYTWSLMARDVSKLPSSCDFSSIFTDVGSDTLNTVTLTLGPDKVGIESEDA</sequence>
<evidence type="ECO:0000313" key="1">
    <source>
        <dbReference type="EMBL" id="GET44514.1"/>
    </source>
</evidence>
<gene>
    <name evidence="1" type="ORF">MiSe_93440</name>
</gene>